<comment type="similarity">
    <text evidence="2 3">Belongs to the small heat shock protein (HSP20) family.</text>
</comment>
<dbReference type="Pfam" id="PF00011">
    <property type="entry name" value="HSP20"/>
    <property type="match status" value="1"/>
</dbReference>
<dbReference type="Gene3D" id="2.60.40.790">
    <property type="match status" value="1"/>
</dbReference>
<dbReference type="AlphaFoldDB" id="A0AAW1SKX4"/>
<accession>A0AAW1SKX4</accession>
<evidence type="ECO:0000256" key="1">
    <source>
        <dbReference type="ARBA" id="ARBA00023016"/>
    </source>
</evidence>
<protein>
    <recommendedName>
        <fullName evidence="4">SHSP domain-containing protein</fullName>
    </recommendedName>
</protein>
<keyword evidence="6" id="KW-1185">Reference proteome</keyword>
<dbReference type="PANTHER" id="PTHR11527">
    <property type="entry name" value="HEAT-SHOCK PROTEIN 20 FAMILY MEMBER"/>
    <property type="match status" value="1"/>
</dbReference>
<dbReference type="Proteomes" id="UP001445335">
    <property type="component" value="Unassembled WGS sequence"/>
</dbReference>
<dbReference type="EMBL" id="JALJOU010000001">
    <property type="protein sequence ID" value="KAK9846499.1"/>
    <property type="molecule type" value="Genomic_DNA"/>
</dbReference>
<evidence type="ECO:0000259" key="4">
    <source>
        <dbReference type="PROSITE" id="PS01031"/>
    </source>
</evidence>
<organism evidence="5 6">
    <name type="scientific">Elliptochloris bilobata</name>
    <dbReference type="NCBI Taxonomy" id="381761"/>
    <lineage>
        <taxon>Eukaryota</taxon>
        <taxon>Viridiplantae</taxon>
        <taxon>Chlorophyta</taxon>
        <taxon>core chlorophytes</taxon>
        <taxon>Trebouxiophyceae</taxon>
        <taxon>Trebouxiophyceae incertae sedis</taxon>
        <taxon>Elliptochloris clade</taxon>
        <taxon>Elliptochloris</taxon>
    </lineage>
</organism>
<comment type="caution">
    <text evidence="5">The sequence shown here is derived from an EMBL/GenBank/DDBJ whole genome shotgun (WGS) entry which is preliminary data.</text>
</comment>
<evidence type="ECO:0000256" key="3">
    <source>
        <dbReference type="RuleBase" id="RU003616"/>
    </source>
</evidence>
<dbReference type="InterPro" id="IPR031107">
    <property type="entry name" value="Small_HSP"/>
</dbReference>
<evidence type="ECO:0000313" key="5">
    <source>
        <dbReference type="EMBL" id="KAK9846499.1"/>
    </source>
</evidence>
<keyword evidence="1" id="KW-0346">Stress response</keyword>
<dbReference type="InterPro" id="IPR002068">
    <property type="entry name" value="A-crystallin/Hsp20_dom"/>
</dbReference>
<feature type="domain" description="SHSP" evidence="4">
    <location>
        <begin position="2"/>
        <end position="115"/>
    </location>
</feature>
<dbReference type="SUPFAM" id="SSF49764">
    <property type="entry name" value="HSP20-like chaperones"/>
    <property type="match status" value="1"/>
</dbReference>
<dbReference type="PROSITE" id="PS01031">
    <property type="entry name" value="SHSP"/>
    <property type="match status" value="1"/>
</dbReference>
<proteinExistence type="inferred from homology"/>
<reference evidence="5 6" key="1">
    <citation type="journal article" date="2024" name="Nat. Commun.">
        <title>Phylogenomics reveals the evolutionary origins of lichenization in chlorophyte algae.</title>
        <authorList>
            <person name="Puginier C."/>
            <person name="Libourel C."/>
            <person name="Otte J."/>
            <person name="Skaloud P."/>
            <person name="Haon M."/>
            <person name="Grisel S."/>
            <person name="Petersen M."/>
            <person name="Berrin J.G."/>
            <person name="Delaux P.M."/>
            <person name="Dal Grande F."/>
            <person name="Keller J."/>
        </authorList>
    </citation>
    <scope>NUCLEOTIDE SEQUENCE [LARGE SCALE GENOMIC DNA]</scope>
    <source>
        <strain evidence="5 6">SAG 245.80</strain>
    </source>
</reference>
<gene>
    <name evidence="5" type="ORF">WJX81_005361</name>
</gene>
<sequence>MATAAARLPPVHVEEDDKQFTIIADVPGLGKNDIKVTITKDDWLIMSGKRKRGDEIIAFSERFKLPANIDYTGAQSPPCCLLRSIKAKVENGELTVIVPKTPSPVIPEVIEVPIE</sequence>
<name>A0AAW1SKX4_9CHLO</name>
<dbReference type="InterPro" id="IPR008978">
    <property type="entry name" value="HSP20-like_chaperone"/>
</dbReference>
<dbReference type="CDD" id="cd06464">
    <property type="entry name" value="ACD_sHsps-like"/>
    <property type="match status" value="1"/>
</dbReference>
<evidence type="ECO:0000313" key="6">
    <source>
        <dbReference type="Proteomes" id="UP001445335"/>
    </source>
</evidence>
<evidence type="ECO:0000256" key="2">
    <source>
        <dbReference type="PROSITE-ProRule" id="PRU00285"/>
    </source>
</evidence>